<keyword evidence="3" id="KW-1185">Reference proteome</keyword>
<sequence length="89" mass="9465">MSRPGGKGGESERVPPVFSRRAGSKQEGSGQRQGSFNAADFDSGEPEVQEGAHGRHDLMVAGQIRSRTHHIQTQTTLPAVAVYSTFAAT</sequence>
<feature type="region of interest" description="Disordered" evidence="1">
    <location>
        <begin position="1"/>
        <end position="56"/>
    </location>
</feature>
<proteinExistence type="predicted"/>
<evidence type="ECO:0000256" key="1">
    <source>
        <dbReference type="SAM" id="MobiDB-lite"/>
    </source>
</evidence>
<comment type="caution">
    <text evidence="2">The sequence shown here is derived from an EMBL/GenBank/DDBJ whole genome shotgun (WGS) entry which is preliminary data.</text>
</comment>
<name>A0ABD0JNK7_9CAEN</name>
<organism evidence="2 3">
    <name type="scientific">Batillaria attramentaria</name>
    <dbReference type="NCBI Taxonomy" id="370345"/>
    <lineage>
        <taxon>Eukaryota</taxon>
        <taxon>Metazoa</taxon>
        <taxon>Spiralia</taxon>
        <taxon>Lophotrochozoa</taxon>
        <taxon>Mollusca</taxon>
        <taxon>Gastropoda</taxon>
        <taxon>Caenogastropoda</taxon>
        <taxon>Sorbeoconcha</taxon>
        <taxon>Cerithioidea</taxon>
        <taxon>Batillariidae</taxon>
        <taxon>Batillaria</taxon>
    </lineage>
</organism>
<reference evidence="2 3" key="1">
    <citation type="journal article" date="2023" name="Sci. Data">
        <title>Genome assembly of the Korean intertidal mud-creeper Batillaria attramentaria.</title>
        <authorList>
            <person name="Patra A.K."/>
            <person name="Ho P.T."/>
            <person name="Jun S."/>
            <person name="Lee S.J."/>
            <person name="Kim Y."/>
            <person name="Won Y.J."/>
        </authorList>
    </citation>
    <scope>NUCLEOTIDE SEQUENCE [LARGE SCALE GENOMIC DNA]</scope>
    <source>
        <strain evidence="2">Wonlab-2016</strain>
    </source>
</reference>
<evidence type="ECO:0000313" key="3">
    <source>
        <dbReference type="Proteomes" id="UP001519460"/>
    </source>
</evidence>
<gene>
    <name evidence="2" type="ORF">BaRGS_00032456</name>
</gene>
<protein>
    <submittedName>
        <fullName evidence="2">Uncharacterized protein</fullName>
    </submittedName>
</protein>
<feature type="compositionally biased region" description="Polar residues" evidence="1">
    <location>
        <begin position="26"/>
        <end position="36"/>
    </location>
</feature>
<evidence type="ECO:0000313" key="2">
    <source>
        <dbReference type="EMBL" id="KAK7476263.1"/>
    </source>
</evidence>
<dbReference type="EMBL" id="JACVVK020000380">
    <property type="protein sequence ID" value="KAK7476263.1"/>
    <property type="molecule type" value="Genomic_DNA"/>
</dbReference>
<dbReference type="Proteomes" id="UP001519460">
    <property type="component" value="Unassembled WGS sequence"/>
</dbReference>
<dbReference type="AlphaFoldDB" id="A0ABD0JNK7"/>
<accession>A0ABD0JNK7</accession>